<dbReference type="EMBL" id="JAKRRY010000189">
    <property type="protein sequence ID" value="MCW8349412.1"/>
    <property type="molecule type" value="Genomic_DNA"/>
</dbReference>
<sequence>LCIAKEDGLHVTVNVEFSHPARLIWCYEPTPNTIVPKRYLTNSGHISTSQIGMLDEKPNSTPWGK</sequence>
<dbReference type="Proteomes" id="UP001155587">
    <property type="component" value="Unassembled WGS sequence"/>
</dbReference>
<accession>A0A9X3CTG3</accession>
<evidence type="ECO:0000313" key="2">
    <source>
        <dbReference type="Proteomes" id="UP001155587"/>
    </source>
</evidence>
<evidence type="ECO:0000313" key="1">
    <source>
        <dbReference type="EMBL" id="MCW8349412.1"/>
    </source>
</evidence>
<feature type="non-terminal residue" evidence="1">
    <location>
        <position position="1"/>
    </location>
</feature>
<comment type="caution">
    <text evidence="1">The sequence shown here is derived from an EMBL/GenBank/DDBJ whole genome shotgun (WGS) entry which is preliminary data.</text>
</comment>
<organism evidence="1 2">
    <name type="scientific">Vibrio qingdaonensis</name>
    <dbReference type="NCBI Taxonomy" id="2829491"/>
    <lineage>
        <taxon>Bacteria</taxon>
        <taxon>Pseudomonadati</taxon>
        <taxon>Pseudomonadota</taxon>
        <taxon>Gammaproteobacteria</taxon>
        <taxon>Vibrionales</taxon>
        <taxon>Vibrionaceae</taxon>
        <taxon>Vibrio</taxon>
    </lineage>
</organism>
<keyword evidence="2" id="KW-1185">Reference proteome</keyword>
<dbReference type="RefSeq" id="WP_265678147.1">
    <property type="nucleotide sequence ID" value="NZ_JAKRRY010000189.1"/>
</dbReference>
<dbReference type="AlphaFoldDB" id="A0A9X3CTG3"/>
<gene>
    <name evidence="1" type="ORF">MD535_25930</name>
</gene>
<reference evidence="1" key="1">
    <citation type="submission" date="2022-02" db="EMBL/GenBank/DDBJ databases">
        <title>Vibrio sp. nov, a new bacterium isolated from seawater.</title>
        <authorList>
            <person name="Yuan Y."/>
        </authorList>
    </citation>
    <scope>NUCLEOTIDE SEQUENCE</scope>
    <source>
        <strain evidence="1">ZSDZ65</strain>
    </source>
</reference>
<name>A0A9X3CTG3_9VIBR</name>
<proteinExistence type="predicted"/>
<protein>
    <submittedName>
        <fullName evidence="1">Uncharacterized protein</fullName>
    </submittedName>
</protein>